<dbReference type="InterPro" id="IPR021225">
    <property type="entry name" value="Tlde1_dom"/>
</dbReference>
<dbReference type="KEGG" id="lpy:FIV34_05400"/>
<organism evidence="2 3">
    <name type="scientific">Luteibacter pinisoli</name>
    <dbReference type="NCBI Taxonomy" id="2589080"/>
    <lineage>
        <taxon>Bacteria</taxon>
        <taxon>Pseudomonadati</taxon>
        <taxon>Pseudomonadota</taxon>
        <taxon>Gammaproteobacteria</taxon>
        <taxon>Lysobacterales</taxon>
        <taxon>Rhodanobacteraceae</taxon>
        <taxon>Luteibacter</taxon>
    </lineage>
</organism>
<evidence type="ECO:0000259" key="1">
    <source>
        <dbReference type="Pfam" id="PF10908"/>
    </source>
</evidence>
<dbReference type="Pfam" id="PF10908">
    <property type="entry name" value="Tlde1_dom"/>
    <property type="match status" value="1"/>
</dbReference>
<dbReference type="EMBL" id="CP041046">
    <property type="protein sequence ID" value="QDE38678.1"/>
    <property type="molecule type" value="Genomic_DNA"/>
</dbReference>
<dbReference type="Proteomes" id="UP000316093">
    <property type="component" value="Chromosome"/>
</dbReference>
<evidence type="ECO:0000313" key="3">
    <source>
        <dbReference type="Proteomes" id="UP000316093"/>
    </source>
</evidence>
<gene>
    <name evidence="2" type="ORF">FIV34_05400</name>
</gene>
<protein>
    <submittedName>
        <fullName evidence="2">DUF2778 domain-containing protein</fullName>
    </submittedName>
</protein>
<keyword evidence="3" id="KW-1185">Reference proteome</keyword>
<dbReference type="AlphaFoldDB" id="A0A4Y5Z2H6"/>
<name>A0A4Y5Z2H6_9GAMM</name>
<evidence type="ECO:0000313" key="2">
    <source>
        <dbReference type="EMBL" id="QDE38678.1"/>
    </source>
</evidence>
<dbReference type="RefSeq" id="WP_139980414.1">
    <property type="nucleotide sequence ID" value="NZ_CP041046.1"/>
</dbReference>
<accession>A0A4Y5Z2H6</accession>
<feature type="domain" description="Tlde1" evidence="1">
    <location>
        <begin position="23"/>
        <end position="131"/>
    </location>
</feature>
<reference evidence="2 3" key="1">
    <citation type="submission" date="2019-06" db="EMBL/GenBank/DDBJ databases">
        <title>A complete genome sequence for Luteibacter pinisoli MAH-14.</title>
        <authorList>
            <person name="Baltrus D.A."/>
        </authorList>
    </citation>
    <scope>NUCLEOTIDE SEQUENCE [LARGE SCALE GENOMIC DNA]</scope>
    <source>
        <strain evidence="2 3">MAH-14</strain>
    </source>
</reference>
<dbReference type="OrthoDB" id="6490254at2"/>
<sequence length="151" mass="16414">MLNCRFRLNGLDMSAITVGQTSFPAFSGNGPHVNKWSAQCKPASGPIPVGTYYIVDRLSGGLAAKLDPLLKKDLWFSLYPADEAVDDEAYCDGVMRGNFRLLPAVGSGRSIGCITLPFLMDFLHLRKIILDAKPHELPGTDVTVYGRVVVS</sequence>
<proteinExistence type="predicted"/>